<protein>
    <recommendedName>
        <fullName evidence="4">Dpy-30 motif containing protein</fullName>
    </recommendedName>
</protein>
<dbReference type="PANTHER" id="PTHR23356:SF16">
    <property type="entry name" value="DPY30 DOMAIN CONTAINING 2"/>
    <property type="match status" value="1"/>
</dbReference>
<dbReference type="Pfam" id="PF05186">
    <property type="entry name" value="Dpy-30"/>
    <property type="match status" value="1"/>
</dbReference>
<dbReference type="InterPro" id="IPR037856">
    <property type="entry name" value="Sdc1/DPY30"/>
</dbReference>
<dbReference type="VEuPathDB" id="TriTrypDB:TcIL3000_8_120"/>
<feature type="compositionally biased region" description="Low complexity" evidence="2">
    <location>
        <begin position="35"/>
        <end position="46"/>
    </location>
</feature>
<accession>G0UR01</accession>
<dbReference type="InterPro" id="IPR047499">
    <property type="entry name" value="DD_AK7"/>
</dbReference>
<feature type="region of interest" description="Disordered" evidence="2">
    <location>
        <begin position="1"/>
        <end position="54"/>
    </location>
</feature>
<dbReference type="Gene3D" id="1.20.890.10">
    <property type="entry name" value="cAMP-dependent protein kinase regulatory subunit, dimerization-anchoring domain"/>
    <property type="match status" value="1"/>
</dbReference>
<dbReference type="AlphaFoldDB" id="G0UR01"/>
<evidence type="ECO:0000313" key="3">
    <source>
        <dbReference type="EMBL" id="CCC91812.1"/>
    </source>
</evidence>
<dbReference type="GO" id="GO:0048188">
    <property type="term" value="C:Set1C/COMPASS complex"/>
    <property type="evidence" value="ECO:0007669"/>
    <property type="project" value="InterPro"/>
</dbReference>
<name>G0UR01_TRYCI</name>
<dbReference type="InterPro" id="IPR007858">
    <property type="entry name" value="Dpy-30_motif"/>
</dbReference>
<feature type="region of interest" description="Disordered" evidence="2">
    <location>
        <begin position="90"/>
        <end position="112"/>
    </location>
</feature>
<dbReference type="PANTHER" id="PTHR23356">
    <property type="entry name" value="DPY30-RELATED"/>
    <property type="match status" value="1"/>
</dbReference>
<evidence type="ECO:0008006" key="4">
    <source>
        <dbReference type="Google" id="ProtNLM"/>
    </source>
</evidence>
<comment type="similarity">
    <text evidence="1">Belongs to the dpy-30 family.</text>
</comment>
<dbReference type="EMBL" id="HE575321">
    <property type="protein sequence ID" value="CCC91812.1"/>
    <property type="molecule type" value="Genomic_DNA"/>
</dbReference>
<evidence type="ECO:0000256" key="2">
    <source>
        <dbReference type="SAM" id="MobiDB-lite"/>
    </source>
</evidence>
<gene>
    <name evidence="3" type="ORF">TCIL3000_8_120</name>
</gene>
<proteinExistence type="inferred from homology"/>
<organism evidence="3">
    <name type="scientific">Trypanosoma congolense (strain IL3000)</name>
    <dbReference type="NCBI Taxonomy" id="1068625"/>
    <lineage>
        <taxon>Eukaryota</taxon>
        <taxon>Discoba</taxon>
        <taxon>Euglenozoa</taxon>
        <taxon>Kinetoplastea</taxon>
        <taxon>Metakinetoplastina</taxon>
        <taxon>Trypanosomatida</taxon>
        <taxon>Trypanosomatidae</taxon>
        <taxon>Trypanosoma</taxon>
        <taxon>Nannomonas</taxon>
    </lineage>
</organism>
<evidence type="ECO:0000256" key="1">
    <source>
        <dbReference type="ARBA" id="ARBA00010849"/>
    </source>
</evidence>
<reference evidence="3" key="1">
    <citation type="journal article" date="2012" name="Proc. Natl. Acad. Sci. U.S.A.">
        <title>Antigenic diversity is generated by distinct evolutionary mechanisms in African trypanosome species.</title>
        <authorList>
            <person name="Jackson A.P."/>
            <person name="Berry A."/>
            <person name="Aslett M."/>
            <person name="Allison H.C."/>
            <person name="Burton P."/>
            <person name="Vavrova-Anderson J."/>
            <person name="Brown R."/>
            <person name="Browne H."/>
            <person name="Corton N."/>
            <person name="Hauser H."/>
            <person name="Gamble J."/>
            <person name="Gilderthorp R."/>
            <person name="Marcello L."/>
            <person name="McQuillan J."/>
            <person name="Otto T.D."/>
            <person name="Quail M.A."/>
            <person name="Sanders M.J."/>
            <person name="van Tonder A."/>
            <person name="Ginger M.L."/>
            <person name="Field M.C."/>
            <person name="Barry J.D."/>
            <person name="Hertz-Fowler C."/>
            <person name="Berriman M."/>
        </authorList>
    </citation>
    <scope>NUCLEOTIDE SEQUENCE</scope>
    <source>
        <strain evidence="3">IL3000</strain>
    </source>
</reference>
<dbReference type="CDD" id="cd22967">
    <property type="entry name" value="DD_AK7"/>
    <property type="match status" value="1"/>
</dbReference>
<sequence length="112" mass="12226">MSKSGSTHHATFGQADIDDGRALSRTQRPQKDQESSAPSASDDPPSTESVPEYLEKNVMMVLTEGLEDLCRQRPANPVDHLALFLLRHSRSSTAVEADPRSTVPAEPAKKEN</sequence>